<dbReference type="GO" id="GO:0005737">
    <property type="term" value="C:cytoplasm"/>
    <property type="evidence" value="ECO:0007669"/>
    <property type="project" value="TreeGrafter"/>
</dbReference>
<evidence type="ECO:0000256" key="4">
    <source>
        <dbReference type="ARBA" id="ARBA00022692"/>
    </source>
</evidence>
<keyword evidence="4" id="KW-0812">Transmembrane</keyword>
<comment type="caution">
    <text evidence="18">The sequence shown here is derived from an EMBL/GenBank/DDBJ whole genome shotgun (WGS) entry which is preliminary data.</text>
</comment>
<evidence type="ECO:0000313" key="18">
    <source>
        <dbReference type="EMBL" id="TZG25919.1"/>
    </source>
</evidence>
<keyword evidence="19" id="KW-1185">Reference proteome</keyword>
<dbReference type="Pfam" id="PF19298">
    <property type="entry name" value="KshA_C"/>
    <property type="match status" value="1"/>
</dbReference>
<evidence type="ECO:0000256" key="15">
    <source>
        <dbReference type="ARBA" id="ARBA00047853"/>
    </source>
</evidence>
<keyword evidence="11" id="KW-0472">Membrane</keyword>
<dbReference type="AlphaFoldDB" id="A0A5D9C2M8"/>
<comment type="similarity">
    <text evidence="13">Belongs to the cholesterol 7-desaturase family.</text>
</comment>
<dbReference type="Proteomes" id="UP000322077">
    <property type="component" value="Unassembled WGS sequence"/>
</dbReference>
<evidence type="ECO:0000256" key="16">
    <source>
        <dbReference type="ARBA" id="ARBA00049548"/>
    </source>
</evidence>
<keyword evidence="7" id="KW-1133">Transmembrane helix</keyword>
<evidence type="ECO:0000256" key="3">
    <source>
        <dbReference type="ARBA" id="ARBA00004972"/>
    </source>
</evidence>
<comment type="pathway">
    <text evidence="3">Hormone biosynthesis.</text>
</comment>
<keyword evidence="5" id="KW-0001">2Fe-2S</keyword>
<reference evidence="18 19" key="1">
    <citation type="submission" date="2019-08" db="EMBL/GenBank/DDBJ databases">
        <authorList>
            <person name="Wang G."/>
            <person name="Xu Z."/>
        </authorList>
    </citation>
    <scope>NUCLEOTIDE SEQUENCE [LARGE SCALE GENOMIC DNA]</scope>
    <source>
        <strain evidence="18 19">ZX</strain>
    </source>
</reference>
<dbReference type="PANTHER" id="PTHR21266:SF32">
    <property type="entry name" value="CHOLESTEROL 7-DESATURASE NVD"/>
    <property type="match status" value="1"/>
</dbReference>
<dbReference type="SUPFAM" id="SSF55961">
    <property type="entry name" value="Bet v1-like"/>
    <property type="match status" value="1"/>
</dbReference>
<accession>A0A5D9C2M8</accession>
<sequence length="372" mass="42433">MDQGASAPQQDTRTEKSATWERLKLLSKEERAAWRLEPSVERRDPDARNLPDEFPFGWFGIMWSDELAVGEVKSVRYFAKDMVLWRGEDGKARLLDAYCPHYGAHLGSGEVHGNYVQCPFHAWRIDGNGAVKEIPYARNIPPQAKRDNCVPSYTIEEANGYIYMWYHPEGVAPMWEMRTIEEFGHPDWTGFTKAKWHIYGAMDNVADNGVDIAHFRYVHRTQNVPEYEFSYDGIKRSTIARAKLGTPMGTVDGVIMSSSVGMGQGFTRFQGISDTIMIPAIVPIERDKIQYLYGFIQPKEEAEGPKGGLARAIIKDICWQFDEDKVILDGYRRLARPLVCDGDGPFGRNWQYTDQFYLSRRKAPTPDKLAAE</sequence>
<dbReference type="GO" id="GO:0051537">
    <property type="term" value="F:2 iron, 2 sulfur cluster binding"/>
    <property type="evidence" value="ECO:0007669"/>
    <property type="project" value="UniProtKB-KW"/>
</dbReference>
<keyword evidence="9" id="KW-0408">Iron</keyword>
<evidence type="ECO:0000259" key="17">
    <source>
        <dbReference type="PROSITE" id="PS51296"/>
    </source>
</evidence>
<evidence type="ECO:0000256" key="2">
    <source>
        <dbReference type="ARBA" id="ARBA00004370"/>
    </source>
</evidence>
<dbReference type="InterPro" id="IPR050584">
    <property type="entry name" value="Cholesterol_7-desaturase"/>
</dbReference>
<dbReference type="Gene3D" id="3.90.380.10">
    <property type="entry name" value="Naphthalene 1,2-dioxygenase Alpha Subunit, Chain A, domain 1"/>
    <property type="match status" value="1"/>
</dbReference>
<dbReference type="GO" id="GO:0046872">
    <property type="term" value="F:metal ion binding"/>
    <property type="evidence" value="ECO:0007669"/>
    <property type="project" value="UniProtKB-KW"/>
</dbReference>
<keyword evidence="8" id="KW-0560">Oxidoreductase</keyword>
<dbReference type="GO" id="GO:0016020">
    <property type="term" value="C:membrane"/>
    <property type="evidence" value="ECO:0007669"/>
    <property type="project" value="UniProtKB-SubCell"/>
</dbReference>
<dbReference type="Gene3D" id="2.102.10.10">
    <property type="entry name" value="Rieske [2Fe-2S] iron-sulphur domain"/>
    <property type="match status" value="1"/>
</dbReference>
<dbReference type="SUPFAM" id="SSF50022">
    <property type="entry name" value="ISP domain"/>
    <property type="match status" value="1"/>
</dbReference>
<evidence type="ECO:0000256" key="10">
    <source>
        <dbReference type="ARBA" id="ARBA00023014"/>
    </source>
</evidence>
<evidence type="ECO:0000256" key="9">
    <source>
        <dbReference type="ARBA" id="ARBA00023004"/>
    </source>
</evidence>
<gene>
    <name evidence="18" type="ORF">FYJ91_13150</name>
</gene>
<dbReference type="PROSITE" id="PS51296">
    <property type="entry name" value="RIESKE"/>
    <property type="match status" value="1"/>
</dbReference>
<dbReference type="GO" id="GO:0170056">
    <property type="term" value="F:cholesterol 7-desaturase [NAD(P)H] activity"/>
    <property type="evidence" value="ECO:0007669"/>
    <property type="project" value="UniProtKB-EC"/>
</dbReference>
<dbReference type="InterPro" id="IPR017941">
    <property type="entry name" value="Rieske_2Fe-2S"/>
</dbReference>
<dbReference type="RefSeq" id="WP_149522725.1">
    <property type="nucleotide sequence ID" value="NZ_VTOU01000003.1"/>
</dbReference>
<dbReference type="EC" id="1.14.19.21" evidence="14"/>
<name>A0A5D9C2M8_9SPHN</name>
<evidence type="ECO:0000256" key="13">
    <source>
        <dbReference type="ARBA" id="ARBA00025729"/>
    </source>
</evidence>
<comment type="catalytic activity">
    <reaction evidence="16">
        <text>cholesterol + NADPH + O2 + H(+) = 7-dehydrocholesterol + NADP(+) + 2 H2O</text>
        <dbReference type="Rhea" id="RHEA:45024"/>
        <dbReference type="ChEBI" id="CHEBI:15377"/>
        <dbReference type="ChEBI" id="CHEBI:15378"/>
        <dbReference type="ChEBI" id="CHEBI:15379"/>
        <dbReference type="ChEBI" id="CHEBI:16113"/>
        <dbReference type="ChEBI" id="CHEBI:17759"/>
        <dbReference type="ChEBI" id="CHEBI:57783"/>
        <dbReference type="ChEBI" id="CHEBI:58349"/>
        <dbReference type="EC" id="1.14.19.21"/>
    </reaction>
    <physiologicalReaction direction="left-to-right" evidence="16">
        <dbReference type="Rhea" id="RHEA:45025"/>
    </physiologicalReaction>
</comment>
<dbReference type="Pfam" id="PF00355">
    <property type="entry name" value="Rieske"/>
    <property type="match status" value="1"/>
</dbReference>
<evidence type="ECO:0000256" key="12">
    <source>
        <dbReference type="ARBA" id="ARBA00025712"/>
    </source>
</evidence>
<dbReference type="InterPro" id="IPR045605">
    <property type="entry name" value="KshA-like_C"/>
</dbReference>
<organism evidence="18 19">
    <name type="scientific">Sphingomonas montanisoli</name>
    <dbReference type="NCBI Taxonomy" id="2606412"/>
    <lineage>
        <taxon>Bacteria</taxon>
        <taxon>Pseudomonadati</taxon>
        <taxon>Pseudomonadota</taxon>
        <taxon>Alphaproteobacteria</taxon>
        <taxon>Sphingomonadales</taxon>
        <taxon>Sphingomonadaceae</taxon>
        <taxon>Sphingomonas</taxon>
    </lineage>
</organism>
<keyword evidence="10" id="KW-0411">Iron-sulfur</keyword>
<feature type="domain" description="Rieske" evidence="17">
    <location>
        <begin position="58"/>
        <end position="164"/>
    </location>
</feature>
<evidence type="ECO:0000256" key="8">
    <source>
        <dbReference type="ARBA" id="ARBA00023002"/>
    </source>
</evidence>
<dbReference type="GO" id="GO:0008203">
    <property type="term" value="P:cholesterol metabolic process"/>
    <property type="evidence" value="ECO:0007669"/>
    <property type="project" value="InterPro"/>
</dbReference>
<evidence type="ECO:0000256" key="6">
    <source>
        <dbReference type="ARBA" id="ARBA00022723"/>
    </source>
</evidence>
<proteinExistence type="inferred from homology"/>
<dbReference type="InterPro" id="IPR036922">
    <property type="entry name" value="Rieske_2Fe-2S_sf"/>
</dbReference>
<dbReference type="PANTHER" id="PTHR21266">
    <property type="entry name" value="IRON-SULFUR DOMAIN CONTAINING PROTEIN"/>
    <property type="match status" value="1"/>
</dbReference>
<comment type="catalytic activity">
    <reaction evidence="15">
        <text>cholesterol + NADH + O2 + H(+) = 7-dehydrocholesterol + NAD(+) + 2 H2O</text>
        <dbReference type="Rhea" id="RHEA:51644"/>
        <dbReference type="ChEBI" id="CHEBI:15377"/>
        <dbReference type="ChEBI" id="CHEBI:15378"/>
        <dbReference type="ChEBI" id="CHEBI:15379"/>
        <dbReference type="ChEBI" id="CHEBI:16113"/>
        <dbReference type="ChEBI" id="CHEBI:17759"/>
        <dbReference type="ChEBI" id="CHEBI:57540"/>
        <dbReference type="ChEBI" id="CHEBI:57945"/>
        <dbReference type="EC" id="1.14.19.21"/>
    </reaction>
    <physiologicalReaction direction="left-to-right" evidence="15">
        <dbReference type="Rhea" id="RHEA:51645"/>
    </physiologicalReaction>
</comment>
<evidence type="ECO:0000256" key="14">
    <source>
        <dbReference type="ARBA" id="ARBA00026095"/>
    </source>
</evidence>
<dbReference type="EMBL" id="VTOU01000003">
    <property type="protein sequence ID" value="TZG25919.1"/>
    <property type="molecule type" value="Genomic_DNA"/>
</dbReference>
<evidence type="ECO:0000313" key="19">
    <source>
        <dbReference type="Proteomes" id="UP000322077"/>
    </source>
</evidence>
<evidence type="ECO:0000256" key="7">
    <source>
        <dbReference type="ARBA" id="ARBA00022989"/>
    </source>
</evidence>
<evidence type="ECO:0000256" key="1">
    <source>
        <dbReference type="ARBA" id="ARBA00001962"/>
    </source>
</evidence>
<evidence type="ECO:0000256" key="5">
    <source>
        <dbReference type="ARBA" id="ARBA00022714"/>
    </source>
</evidence>
<evidence type="ECO:0000256" key="11">
    <source>
        <dbReference type="ARBA" id="ARBA00023136"/>
    </source>
</evidence>
<protein>
    <recommendedName>
        <fullName evidence="14">cholesterol 7-desaturase</fullName>
        <ecNumber evidence="14">1.14.19.21</ecNumber>
    </recommendedName>
</protein>
<comment type="subcellular location">
    <subcellularLocation>
        <location evidence="2">Membrane</location>
    </subcellularLocation>
</comment>
<comment type="cofactor">
    <cofactor evidence="1">
        <name>Fe cation</name>
        <dbReference type="ChEBI" id="CHEBI:24875"/>
    </cofactor>
</comment>
<keyword evidence="6" id="KW-0479">Metal-binding</keyword>
<comment type="pathway">
    <text evidence="12">Steroid hormone biosynthesis; dafachronic acid biosynthesis.</text>
</comment>